<dbReference type="AlphaFoldDB" id="A0A452XQ13"/>
<evidence type="ECO:0000313" key="2">
    <source>
        <dbReference type="EnsemblPlants" id="AET1Gv20103000.1"/>
    </source>
</evidence>
<organism evidence="2 3">
    <name type="scientific">Aegilops tauschii subsp. strangulata</name>
    <name type="common">Goatgrass</name>
    <dbReference type="NCBI Taxonomy" id="200361"/>
    <lineage>
        <taxon>Eukaryota</taxon>
        <taxon>Viridiplantae</taxon>
        <taxon>Streptophyta</taxon>
        <taxon>Embryophyta</taxon>
        <taxon>Tracheophyta</taxon>
        <taxon>Spermatophyta</taxon>
        <taxon>Magnoliopsida</taxon>
        <taxon>Liliopsida</taxon>
        <taxon>Poales</taxon>
        <taxon>Poaceae</taxon>
        <taxon>BOP clade</taxon>
        <taxon>Pooideae</taxon>
        <taxon>Triticodae</taxon>
        <taxon>Triticeae</taxon>
        <taxon>Triticinae</taxon>
        <taxon>Aegilops</taxon>
    </lineage>
</organism>
<evidence type="ECO:0000256" key="1">
    <source>
        <dbReference type="SAM" id="Phobius"/>
    </source>
</evidence>
<reference evidence="3" key="2">
    <citation type="journal article" date="2017" name="Nat. Plants">
        <title>The Aegilops tauschii genome reveals multiple impacts of transposons.</title>
        <authorList>
            <person name="Zhao G."/>
            <person name="Zou C."/>
            <person name="Li K."/>
            <person name="Wang K."/>
            <person name="Li T."/>
            <person name="Gao L."/>
            <person name="Zhang X."/>
            <person name="Wang H."/>
            <person name="Yang Z."/>
            <person name="Liu X."/>
            <person name="Jiang W."/>
            <person name="Mao L."/>
            <person name="Kong X."/>
            <person name="Jiao Y."/>
            <person name="Jia J."/>
        </authorList>
    </citation>
    <scope>NUCLEOTIDE SEQUENCE [LARGE SCALE GENOMIC DNA]</scope>
    <source>
        <strain evidence="3">cv. AL8/78</strain>
    </source>
</reference>
<keyword evidence="1" id="KW-0472">Membrane</keyword>
<dbReference type="EnsemblPlants" id="AET1Gv20103000.5">
    <property type="protein sequence ID" value="AET1Gv20103000.5"/>
    <property type="gene ID" value="AET1Gv20103000"/>
</dbReference>
<sequence>MISVTDCLNHLQTSPASIFVSLCDYYFCNCLFIFLGTLLTQLFRIRIGNAPEEREMNPNRKTSLQLSVRAYGEKGVSTVVLLDTRTVFYALP</sequence>
<dbReference type="Gramene" id="AET1Gv20103000.5">
    <property type="protein sequence ID" value="AET1Gv20103000.5"/>
    <property type="gene ID" value="AET1Gv20103000"/>
</dbReference>
<proteinExistence type="predicted"/>
<dbReference type="Proteomes" id="UP000015105">
    <property type="component" value="Chromosome 1D"/>
</dbReference>
<feature type="transmembrane region" description="Helical" evidence="1">
    <location>
        <begin position="18"/>
        <end position="39"/>
    </location>
</feature>
<evidence type="ECO:0000313" key="3">
    <source>
        <dbReference type="Proteomes" id="UP000015105"/>
    </source>
</evidence>
<reference evidence="2" key="5">
    <citation type="journal article" date="2021" name="G3 (Bethesda)">
        <title>Aegilops tauschii genome assembly Aet v5.0 features greater sequence contiguity and improved annotation.</title>
        <authorList>
            <person name="Wang L."/>
            <person name="Zhu T."/>
            <person name="Rodriguez J.C."/>
            <person name="Deal K.R."/>
            <person name="Dubcovsky J."/>
            <person name="McGuire P.E."/>
            <person name="Lux T."/>
            <person name="Spannagl M."/>
            <person name="Mayer K.F.X."/>
            <person name="Baldrich P."/>
            <person name="Meyers B.C."/>
            <person name="Huo N."/>
            <person name="Gu Y.Q."/>
            <person name="Zhou H."/>
            <person name="Devos K.M."/>
            <person name="Bennetzen J.L."/>
            <person name="Unver T."/>
            <person name="Budak H."/>
            <person name="Gulick P.J."/>
            <person name="Galiba G."/>
            <person name="Kalapos B."/>
            <person name="Nelson D.R."/>
            <person name="Li P."/>
            <person name="You F.M."/>
            <person name="Luo M.C."/>
            <person name="Dvorak J."/>
        </authorList>
    </citation>
    <scope>NUCLEOTIDE SEQUENCE [LARGE SCALE GENOMIC DNA]</scope>
    <source>
        <strain evidence="2">cv. AL8/78</strain>
    </source>
</reference>
<keyword evidence="1" id="KW-0812">Transmembrane</keyword>
<accession>A0A452XQ13</accession>
<dbReference type="EnsemblPlants" id="AET1Gv20103000.6">
    <property type="protein sequence ID" value="AET1Gv20103000.6"/>
    <property type="gene ID" value="AET1Gv20103000"/>
</dbReference>
<protein>
    <submittedName>
        <fullName evidence="2">Uncharacterized protein</fullName>
    </submittedName>
</protein>
<keyword evidence="1" id="KW-1133">Transmembrane helix</keyword>
<reference evidence="2" key="3">
    <citation type="journal article" date="2017" name="Nature">
        <title>Genome sequence of the progenitor of the wheat D genome Aegilops tauschii.</title>
        <authorList>
            <person name="Luo M.C."/>
            <person name="Gu Y.Q."/>
            <person name="Puiu D."/>
            <person name="Wang H."/>
            <person name="Twardziok S.O."/>
            <person name="Deal K.R."/>
            <person name="Huo N."/>
            <person name="Zhu T."/>
            <person name="Wang L."/>
            <person name="Wang Y."/>
            <person name="McGuire P.E."/>
            <person name="Liu S."/>
            <person name="Long H."/>
            <person name="Ramasamy R.K."/>
            <person name="Rodriguez J.C."/>
            <person name="Van S.L."/>
            <person name="Yuan L."/>
            <person name="Wang Z."/>
            <person name="Xia Z."/>
            <person name="Xiao L."/>
            <person name="Anderson O.D."/>
            <person name="Ouyang S."/>
            <person name="Liang Y."/>
            <person name="Zimin A.V."/>
            <person name="Pertea G."/>
            <person name="Qi P."/>
            <person name="Bennetzen J.L."/>
            <person name="Dai X."/>
            <person name="Dawson M.W."/>
            <person name="Muller H.G."/>
            <person name="Kugler K."/>
            <person name="Rivarola-Duarte L."/>
            <person name="Spannagl M."/>
            <person name="Mayer K.F.X."/>
            <person name="Lu F.H."/>
            <person name="Bevan M.W."/>
            <person name="Leroy P."/>
            <person name="Li P."/>
            <person name="You F.M."/>
            <person name="Sun Q."/>
            <person name="Liu Z."/>
            <person name="Lyons E."/>
            <person name="Wicker T."/>
            <person name="Salzberg S.L."/>
            <person name="Devos K.M."/>
            <person name="Dvorak J."/>
        </authorList>
    </citation>
    <scope>NUCLEOTIDE SEQUENCE [LARGE SCALE GENOMIC DNA]</scope>
    <source>
        <strain evidence="2">cv. AL8/78</strain>
    </source>
</reference>
<dbReference type="Gramene" id="AET1Gv20103000.6">
    <property type="protein sequence ID" value="AET1Gv20103000.6"/>
    <property type="gene ID" value="AET1Gv20103000"/>
</dbReference>
<keyword evidence="3" id="KW-1185">Reference proteome</keyword>
<dbReference type="EnsemblPlants" id="AET1Gv20103000.1">
    <property type="protein sequence ID" value="AET1Gv20103000.1"/>
    <property type="gene ID" value="AET1Gv20103000"/>
</dbReference>
<reference evidence="2" key="4">
    <citation type="submission" date="2019-03" db="UniProtKB">
        <authorList>
            <consortium name="EnsemblPlants"/>
        </authorList>
    </citation>
    <scope>IDENTIFICATION</scope>
</reference>
<reference evidence="3" key="1">
    <citation type="journal article" date="2014" name="Science">
        <title>Ancient hybridizations among the ancestral genomes of bread wheat.</title>
        <authorList>
            <consortium name="International Wheat Genome Sequencing Consortium,"/>
            <person name="Marcussen T."/>
            <person name="Sandve S.R."/>
            <person name="Heier L."/>
            <person name="Spannagl M."/>
            <person name="Pfeifer M."/>
            <person name="Jakobsen K.S."/>
            <person name="Wulff B.B."/>
            <person name="Steuernagel B."/>
            <person name="Mayer K.F."/>
            <person name="Olsen O.A."/>
        </authorList>
    </citation>
    <scope>NUCLEOTIDE SEQUENCE [LARGE SCALE GENOMIC DNA]</scope>
    <source>
        <strain evidence="3">cv. AL8/78</strain>
    </source>
</reference>
<dbReference type="Gramene" id="AET1Gv20103000.1">
    <property type="protein sequence ID" value="AET1Gv20103000.1"/>
    <property type="gene ID" value="AET1Gv20103000"/>
</dbReference>
<name>A0A452XQ13_AEGTS</name>